<evidence type="ECO:0000256" key="1">
    <source>
        <dbReference type="SAM" id="MobiDB-lite"/>
    </source>
</evidence>
<dbReference type="PANTHER" id="PTHR35117:SF1">
    <property type="entry name" value="MYOSIN-M HEAVY PROTEIN"/>
    <property type="match status" value="1"/>
</dbReference>
<evidence type="ECO:0000313" key="3">
    <source>
        <dbReference type="Proteomes" id="UP001163823"/>
    </source>
</evidence>
<keyword evidence="3" id="KW-1185">Reference proteome</keyword>
<dbReference type="KEGG" id="qsa:O6P43_016677"/>
<feature type="compositionally biased region" description="Polar residues" evidence="1">
    <location>
        <begin position="201"/>
        <end position="216"/>
    </location>
</feature>
<evidence type="ECO:0000313" key="2">
    <source>
        <dbReference type="EMBL" id="KAJ7961319.1"/>
    </source>
</evidence>
<dbReference type="PANTHER" id="PTHR35117">
    <property type="entry name" value="MYOSIN-M HEAVY PROTEIN"/>
    <property type="match status" value="1"/>
</dbReference>
<feature type="compositionally biased region" description="Polar residues" evidence="1">
    <location>
        <begin position="135"/>
        <end position="160"/>
    </location>
</feature>
<proteinExistence type="predicted"/>
<name>A0AAD7PNJ9_QUISA</name>
<dbReference type="AlphaFoldDB" id="A0AAD7PNJ9"/>
<organism evidence="2 3">
    <name type="scientific">Quillaja saponaria</name>
    <name type="common">Soap bark tree</name>
    <dbReference type="NCBI Taxonomy" id="32244"/>
    <lineage>
        <taxon>Eukaryota</taxon>
        <taxon>Viridiplantae</taxon>
        <taxon>Streptophyta</taxon>
        <taxon>Embryophyta</taxon>
        <taxon>Tracheophyta</taxon>
        <taxon>Spermatophyta</taxon>
        <taxon>Magnoliopsida</taxon>
        <taxon>eudicotyledons</taxon>
        <taxon>Gunneridae</taxon>
        <taxon>Pentapetalae</taxon>
        <taxon>rosids</taxon>
        <taxon>fabids</taxon>
        <taxon>Fabales</taxon>
        <taxon>Quillajaceae</taxon>
        <taxon>Quillaja</taxon>
    </lineage>
</organism>
<dbReference type="EMBL" id="JARAOO010000007">
    <property type="protein sequence ID" value="KAJ7961319.1"/>
    <property type="molecule type" value="Genomic_DNA"/>
</dbReference>
<sequence length="421" mass="46269">MGRQTKAKKPDYLGKGKVTPIQVAFIVDQYLGDNNYSQSRSVFRNEASSLIANSPTQAPNNLLSLGDMLNEYISLKEQKVMLDQERVRVGQERCRIQMLLQGMQNVMSAYNANGIPYTTSIPAPAKVPSVAVVPQPNNNGGSPSGCPMNNTLTSHTNPPNVNREPEKLSSSISNPPTNKRKETRAVTDAPSAAKRSRVRSSTRTIPSKGQKTLSHSDNAVNAEDVAVPSSTIQSSPYNCVASGYKNTPQDVTPTCCTVISSKRVMVSPMKQMALIESNRCISSCSPVKKNSERASKRDHVRSRLDFDGSNMPMSLEKPAVDEVILIFTVKKMVSLASQHQVLLRTWLQGHLMTVKLGSWELIKLYPEISSTVTQILSEKDMNVKDLDSLSAVKSVTKSIRIWSPVKNCQSSRDQENCTARV</sequence>
<gene>
    <name evidence="2" type="ORF">O6P43_016677</name>
</gene>
<feature type="compositionally biased region" description="Polar residues" evidence="1">
    <location>
        <begin position="168"/>
        <end position="177"/>
    </location>
</feature>
<protein>
    <submittedName>
        <fullName evidence="2">Myosin-M heavy protein</fullName>
    </submittedName>
</protein>
<feature type="region of interest" description="Disordered" evidence="1">
    <location>
        <begin position="132"/>
        <end position="216"/>
    </location>
</feature>
<dbReference type="Proteomes" id="UP001163823">
    <property type="component" value="Chromosome 7"/>
</dbReference>
<reference evidence="2" key="1">
    <citation type="journal article" date="2023" name="Science">
        <title>Elucidation of the pathway for biosynthesis of saponin adjuvants from the soapbark tree.</title>
        <authorList>
            <person name="Reed J."/>
            <person name="Orme A."/>
            <person name="El-Demerdash A."/>
            <person name="Owen C."/>
            <person name="Martin L.B.B."/>
            <person name="Misra R.C."/>
            <person name="Kikuchi S."/>
            <person name="Rejzek M."/>
            <person name="Martin A.C."/>
            <person name="Harkess A."/>
            <person name="Leebens-Mack J."/>
            <person name="Louveau T."/>
            <person name="Stephenson M.J."/>
            <person name="Osbourn A."/>
        </authorList>
    </citation>
    <scope>NUCLEOTIDE SEQUENCE</scope>
    <source>
        <strain evidence="2">S10</strain>
    </source>
</reference>
<comment type="caution">
    <text evidence="2">The sequence shown here is derived from an EMBL/GenBank/DDBJ whole genome shotgun (WGS) entry which is preliminary data.</text>
</comment>
<accession>A0AAD7PNJ9</accession>